<reference evidence="1" key="1">
    <citation type="journal article" date="2019" name="bioRxiv">
        <title>The Genome of the Zebra Mussel, Dreissena polymorpha: A Resource for Invasive Species Research.</title>
        <authorList>
            <person name="McCartney M.A."/>
            <person name="Auch B."/>
            <person name="Kono T."/>
            <person name="Mallez S."/>
            <person name="Zhang Y."/>
            <person name="Obille A."/>
            <person name="Becker A."/>
            <person name="Abrahante J.E."/>
            <person name="Garbe J."/>
            <person name="Badalamenti J.P."/>
            <person name="Herman A."/>
            <person name="Mangelson H."/>
            <person name="Liachko I."/>
            <person name="Sullivan S."/>
            <person name="Sone E.D."/>
            <person name="Koren S."/>
            <person name="Silverstein K.A.T."/>
            <person name="Beckman K.B."/>
            <person name="Gohl D.M."/>
        </authorList>
    </citation>
    <scope>NUCLEOTIDE SEQUENCE</scope>
    <source>
        <strain evidence="1">Duluth1</strain>
        <tissue evidence="1">Whole animal</tissue>
    </source>
</reference>
<evidence type="ECO:0000313" key="1">
    <source>
        <dbReference type="EMBL" id="KAH3783845.1"/>
    </source>
</evidence>
<proteinExistence type="predicted"/>
<comment type="caution">
    <text evidence="1">The sequence shown here is derived from an EMBL/GenBank/DDBJ whole genome shotgun (WGS) entry which is preliminary data.</text>
</comment>
<organism evidence="1 2">
    <name type="scientific">Dreissena polymorpha</name>
    <name type="common">Zebra mussel</name>
    <name type="synonym">Mytilus polymorpha</name>
    <dbReference type="NCBI Taxonomy" id="45954"/>
    <lineage>
        <taxon>Eukaryota</taxon>
        <taxon>Metazoa</taxon>
        <taxon>Spiralia</taxon>
        <taxon>Lophotrochozoa</taxon>
        <taxon>Mollusca</taxon>
        <taxon>Bivalvia</taxon>
        <taxon>Autobranchia</taxon>
        <taxon>Heteroconchia</taxon>
        <taxon>Euheterodonta</taxon>
        <taxon>Imparidentia</taxon>
        <taxon>Neoheterodontei</taxon>
        <taxon>Myida</taxon>
        <taxon>Dreissenoidea</taxon>
        <taxon>Dreissenidae</taxon>
        <taxon>Dreissena</taxon>
    </lineage>
</organism>
<protein>
    <submittedName>
        <fullName evidence="1">Uncharacterized protein</fullName>
    </submittedName>
</protein>
<keyword evidence="2" id="KW-1185">Reference proteome</keyword>
<dbReference type="EMBL" id="JAIWYP010000008">
    <property type="protein sequence ID" value="KAH3783845.1"/>
    <property type="molecule type" value="Genomic_DNA"/>
</dbReference>
<evidence type="ECO:0000313" key="2">
    <source>
        <dbReference type="Proteomes" id="UP000828390"/>
    </source>
</evidence>
<gene>
    <name evidence="1" type="ORF">DPMN_161795</name>
</gene>
<dbReference type="Proteomes" id="UP000828390">
    <property type="component" value="Unassembled WGS sequence"/>
</dbReference>
<name>A0A9D4IRF1_DREPO</name>
<reference evidence="1" key="2">
    <citation type="submission" date="2020-11" db="EMBL/GenBank/DDBJ databases">
        <authorList>
            <person name="McCartney M.A."/>
            <person name="Auch B."/>
            <person name="Kono T."/>
            <person name="Mallez S."/>
            <person name="Becker A."/>
            <person name="Gohl D.M."/>
            <person name="Silverstein K.A.T."/>
            <person name="Koren S."/>
            <person name="Bechman K.B."/>
            <person name="Herman A."/>
            <person name="Abrahante J.E."/>
            <person name="Garbe J."/>
        </authorList>
    </citation>
    <scope>NUCLEOTIDE SEQUENCE</scope>
    <source>
        <strain evidence="1">Duluth1</strain>
        <tissue evidence="1">Whole animal</tissue>
    </source>
</reference>
<sequence length="137" mass="16147">MFFGSDYFGVVWVDRVSSLFAMFIYSGRSSCKVFFQSSVKLSRRFTYIVIFHRGKTPVTEEKDQKKENKHVKSALRTNGYPDWIFRLPKKKEKVVDKDEEHKIVLWQAYLTSGALQKYWQEYSENMEPTSSINPSIP</sequence>
<dbReference type="AlphaFoldDB" id="A0A9D4IRF1"/>
<accession>A0A9D4IRF1</accession>